<dbReference type="Proteomes" id="UP000554837">
    <property type="component" value="Unassembled WGS sequence"/>
</dbReference>
<comment type="caution">
    <text evidence="2">The sequence shown here is derived from an EMBL/GenBank/DDBJ whole genome shotgun (WGS) entry which is preliminary data.</text>
</comment>
<feature type="transmembrane region" description="Helical" evidence="1">
    <location>
        <begin position="20"/>
        <end position="41"/>
    </location>
</feature>
<name>A0A840S9N7_9BURK</name>
<protein>
    <submittedName>
        <fullName evidence="2">Uncharacterized protein</fullName>
    </submittedName>
</protein>
<evidence type="ECO:0000256" key="1">
    <source>
        <dbReference type="SAM" id="Phobius"/>
    </source>
</evidence>
<accession>A0A840S9N7</accession>
<proteinExistence type="predicted"/>
<dbReference type="RefSeq" id="WP_221304983.1">
    <property type="nucleotide sequence ID" value="NZ_JACHHO010000003.1"/>
</dbReference>
<keyword evidence="1" id="KW-0472">Membrane</keyword>
<keyword evidence="1" id="KW-1133">Transmembrane helix</keyword>
<gene>
    <name evidence="2" type="ORF">HNQ51_002429</name>
</gene>
<dbReference type="AlphaFoldDB" id="A0A840S9N7"/>
<keyword evidence="3" id="KW-1185">Reference proteome</keyword>
<dbReference type="EMBL" id="JACHHO010000003">
    <property type="protein sequence ID" value="MBB5205110.1"/>
    <property type="molecule type" value="Genomic_DNA"/>
</dbReference>
<keyword evidence="1" id="KW-0812">Transmembrane</keyword>
<organism evidence="2 3">
    <name type="scientific">Inhella inkyongensis</name>
    <dbReference type="NCBI Taxonomy" id="392593"/>
    <lineage>
        <taxon>Bacteria</taxon>
        <taxon>Pseudomonadati</taxon>
        <taxon>Pseudomonadota</taxon>
        <taxon>Betaproteobacteria</taxon>
        <taxon>Burkholderiales</taxon>
        <taxon>Sphaerotilaceae</taxon>
        <taxon>Inhella</taxon>
    </lineage>
</organism>
<sequence length="63" mass="7221">MTLPLGIVSHLLAKDKGRNVSLWTILGLIPLVNYFCILYFMGASNLRLEKKVDYLLRQQDKAQ</sequence>
<evidence type="ECO:0000313" key="2">
    <source>
        <dbReference type="EMBL" id="MBB5205110.1"/>
    </source>
</evidence>
<evidence type="ECO:0000313" key="3">
    <source>
        <dbReference type="Proteomes" id="UP000554837"/>
    </source>
</evidence>
<reference evidence="2 3" key="1">
    <citation type="submission" date="2020-08" db="EMBL/GenBank/DDBJ databases">
        <title>Genomic Encyclopedia of Type Strains, Phase IV (KMG-IV): sequencing the most valuable type-strain genomes for metagenomic binning, comparative biology and taxonomic classification.</title>
        <authorList>
            <person name="Goeker M."/>
        </authorList>
    </citation>
    <scope>NUCLEOTIDE SEQUENCE [LARGE SCALE GENOMIC DNA]</scope>
    <source>
        <strain evidence="2 3">DSM 23958</strain>
    </source>
</reference>